<gene>
    <name evidence="5" type="ORF">G4V63_06570</name>
</gene>
<evidence type="ECO:0000313" key="6">
    <source>
        <dbReference type="Proteomes" id="UP000480266"/>
    </source>
</evidence>
<evidence type="ECO:0000313" key="5">
    <source>
        <dbReference type="EMBL" id="NGX94894.1"/>
    </source>
</evidence>
<dbReference type="InterPro" id="IPR036388">
    <property type="entry name" value="WH-like_DNA-bd_sf"/>
</dbReference>
<dbReference type="Gene3D" id="1.10.10.10">
    <property type="entry name" value="Winged helix-like DNA-binding domain superfamily/Winged helix DNA-binding domain"/>
    <property type="match status" value="1"/>
</dbReference>
<keyword evidence="1" id="KW-0805">Transcription regulation</keyword>
<dbReference type="GO" id="GO:0003677">
    <property type="term" value="F:DNA binding"/>
    <property type="evidence" value="ECO:0007669"/>
    <property type="project" value="UniProtKB-KW"/>
</dbReference>
<keyword evidence="2" id="KW-0238">DNA-binding</keyword>
<evidence type="ECO:0000256" key="3">
    <source>
        <dbReference type="ARBA" id="ARBA00023163"/>
    </source>
</evidence>
<evidence type="ECO:0000256" key="1">
    <source>
        <dbReference type="ARBA" id="ARBA00023015"/>
    </source>
</evidence>
<dbReference type="AlphaFoldDB" id="A0A7C9VL45"/>
<dbReference type="InterPro" id="IPR002577">
    <property type="entry name" value="HTH_HxlR"/>
</dbReference>
<dbReference type="InterPro" id="IPR036390">
    <property type="entry name" value="WH_DNA-bd_sf"/>
</dbReference>
<evidence type="ECO:0000259" key="4">
    <source>
        <dbReference type="PROSITE" id="PS51118"/>
    </source>
</evidence>
<proteinExistence type="predicted"/>
<dbReference type="PANTHER" id="PTHR33204:SF18">
    <property type="entry name" value="TRANSCRIPTIONAL REGULATORY PROTEIN"/>
    <property type="match status" value="1"/>
</dbReference>
<comment type="caution">
    <text evidence="5">The sequence shown here is derived from an EMBL/GenBank/DDBJ whole genome shotgun (WGS) entry which is preliminary data.</text>
</comment>
<sequence length="149" mass="16289">MKRKSLEGDVCPIARTLDAIGDWWSLLIIRDALMGARRFSQFQKNLGVAKNILAVRLRTLVAQGILEVKPASDGSAYQDYVPTTKARALFPVLVAMRQWGEEYAVKPGESCSSLVDKQDGLPLSKLQVLAHDGRPIDQADTKVIAPAAT</sequence>
<name>A0A7C9VL45_9BRAD</name>
<protein>
    <submittedName>
        <fullName evidence="5">Helix-turn-helix transcriptional regulator</fullName>
    </submittedName>
</protein>
<reference evidence="5" key="1">
    <citation type="submission" date="2020-02" db="EMBL/GenBank/DDBJ databases">
        <title>Draft genome sequence of Candidatus Afipia apatlaquensis IBT-C3, a potential strain for decolorization of textile dyes.</title>
        <authorList>
            <person name="Sanchez-Reyes A."/>
            <person name="Breton-Deval L."/>
            <person name="Mangelson H."/>
            <person name="Sanchez-Flores A."/>
        </authorList>
    </citation>
    <scope>NUCLEOTIDE SEQUENCE [LARGE SCALE GENOMIC DNA]</scope>
    <source>
        <strain evidence="5">IBT-C3</strain>
    </source>
</reference>
<organism evidence="5 6">
    <name type="scientific">Candidatus Afipia apatlaquensis</name>
    <dbReference type="NCBI Taxonomy" id="2712852"/>
    <lineage>
        <taxon>Bacteria</taxon>
        <taxon>Pseudomonadati</taxon>
        <taxon>Pseudomonadota</taxon>
        <taxon>Alphaproteobacteria</taxon>
        <taxon>Hyphomicrobiales</taxon>
        <taxon>Nitrobacteraceae</taxon>
        <taxon>Afipia</taxon>
    </lineage>
</organism>
<evidence type="ECO:0000256" key="2">
    <source>
        <dbReference type="ARBA" id="ARBA00023125"/>
    </source>
</evidence>
<keyword evidence="6" id="KW-1185">Reference proteome</keyword>
<dbReference type="SUPFAM" id="SSF46785">
    <property type="entry name" value="Winged helix' DNA-binding domain"/>
    <property type="match status" value="1"/>
</dbReference>
<dbReference type="PROSITE" id="PS51118">
    <property type="entry name" value="HTH_HXLR"/>
    <property type="match status" value="1"/>
</dbReference>
<accession>A0A7C9VL45</accession>
<feature type="domain" description="HTH hxlR-type" evidence="4">
    <location>
        <begin position="11"/>
        <end position="108"/>
    </location>
</feature>
<keyword evidence="3" id="KW-0804">Transcription</keyword>
<dbReference type="Pfam" id="PF01638">
    <property type="entry name" value="HxlR"/>
    <property type="match status" value="1"/>
</dbReference>
<dbReference type="EMBL" id="JAAMRR010000342">
    <property type="protein sequence ID" value="NGX94894.1"/>
    <property type="molecule type" value="Genomic_DNA"/>
</dbReference>
<dbReference type="PANTHER" id="PTHR33204">
    <property type="entry name" value="TRANSCRIPTIONAL REGULATOR, MARR FAMILY"/>
    <property type="match status" value="1"/>
</dbReference>
<dbReference type="Proteomes" id="UP000480266">
    <property type="component" value="Unassembled WGS sequence"/>
</dbReference>